<keyword evidence="2" id="KW-1185">Reference proteome</keyword>
<gene>
    <name evidence="1" type="ORF">GGU10DRAFT_377304</name>
</gene>
<evidence type="ECO:0000313" key="1">
    <source>
        <dbReference type="EMBL" id="KAJ3783830.1"/>
    </source>
</evidence>
<evidence type="ECO:0000313" key="2">
    <source>
        <dbReference type="Proteomes" id="UP001163798"/>
    </source>
</evidence>
<protein>
    <submittedName>
        <fullName evidence="1">Uncharacterized protein</fullName>
    </submittedName>
</protein>
<organism evidence="1 2">
    <name type="scientific">Lentinula aff. detonsa</name>
    <dbReference type="NCBI Taxonomy" id="2804958"/>
    <lineage>
        <taxon>Eukaryota</taxon>
        <taxon>Fungi</taxon>
        <taxon>Dikarya</taxon>
        <taxon>Basidiomycota</taxon>
        <taxon>Agaricomycotina</taxon>
        <taxon>Agaricomycetes</taxon>
        <taxon>Agaricomycetidae</taxon>
        <taxon>Agaricales</taxon>
        <taxon>Marasmiineae</taxon>
        <taxon>Omphalotaceae</taxon>
        <taxon>Lentinula</taxon>
    </lineage>
</organism>
<sequence>MSSGNLRSRRAMEFPPELERQIFFFAMRSDPSIVSSLRLVAHRVRIWIDEILHEYVLLDNWGRSEGDLKHGLGPVPGKGQLYASHISPAFAKNVSSLCLTYNHELTTDQLRFLPSCTALSRLALWVDFTECPELTAVLVSLSLQTLSLEVEHFMRLPSFPSVTHVWTSRLTHLELVFWTADINLDTLCFAHIPALQHICFVWGRRTYPLTVKIALESCACLRTLVILTASGQWAEFDYHRNLPEAKGTNIVLLPSVRQATYEWVPGGPTVWDRVQKYMASQRSTTASNAQADRLF</sequence>
<reference evidence="1" key="1">
    <citation type="submission" date="2022-08" db="EMBL/GenBank/DDBJ databases">
        <authorList>
            <consortium name="DOE Joint Genome Institute"/>
            <person name="Min B."/>
            <person name="Riley R."/>
            <person name="Sierra-Patev S."/>
            <person name="Naranjo-Ortiz M."/>
            <person name="Looney B."/>
            <person name="Konkel Z."/>
            <person name="Slot J.C."/>
            <person name="Sakamoto Y."/>
            <person name="Steenwyk J.L."/>
            <person name="Rokas A."/>
            <person name="Carro J."/>
            <person name="Camarero S."/>
            <person name="Ferreira P."/>
            <person name="Molpeceres G."/>
            <person name="Ruiz-Duenas F.J."/>
            <person name="Serrano A."/>
            <person name="Henrissat B."/>
            <person name="Drula E."/>
            <person name="Hughes K.W."/>
            <person name="Mata J.L."/>
            <person name="Ishikawa N.K."/>
            <person name="Vargas-Isla R."/>
            <person name="Ushijima S."/>
            <person name="Smith C.A."/>
            <person name="Ahrendt S."/>
            <person name="Andreopoulos W."/>
            <person name="He G."/>
            <person name="Labutti K."/>
            <person name="Lipzen A."/>
            <person name="Ng V."/>
            <person name="Sandor L."/>
            <person name="Barry K."/>
            <person name="Martinez A.T."/>
            <person name="Xiao Y."/>
            <person name="Gibbons J.G."/>
            <person name="Terashima K."/>
            <person name="Hibbett D.S."/>
            <person name="Grigoriev I.V."/>
        </authorList>
    </citation>
    <scope>NUCLEOTIDE SEQUENCE</scope>
    <source>
        <strain evidence="1">TFB10291</strain>
    </source>
</reference>
<dbReference type="EMBL" id="MU793402">
    <property type="protein sequence ID" value="KAJ3783830.1"/>
    <property type="molecule type" value="Genomic_DNA"/>
</dbReference>
<proteinExistence type="predicted"/>
<dbReference type="SUPFAM" id="SSF52047">
    <property type="entry name" value="RNI-like"/>
    <property type="match status" value="1"/>
</dbReference>
<accession>A0AA38NPA2</accession>
<name>A0AA38NPA2_9AGAR</name>
<dbReference type="AlphaFoldDB" id="A0AA38NPA2"/>
<comment type="caution">
    <text evidence="1">The sequence shown here is derived from an EMBL/GenBank/DDBJ whole genome shotgun (WGS) entry which is preliminary data.</text>
</comment>
<dbReference type="Proteomes" id="UP001163798">
    <property type="component" value="Unassembled WGS sequence"/>
</dbReference>